<dbReference type="AlphaFoldDB" id="A0A835UHE8"/>
<organism evidence="1 2">
    <name type="scientific">Vanilla planifolia</name>
    <name type="common">Vanilla</name>
    <dbReference type="NCBI Taxonomy" id="51239"/>
    <lineage>
        <taxon>Eukaryota</taxon>
        <taxon>Viridiplantae</taxon>
        <taxon>Streptophyta</taxon>
        <taxon>Embryophyta</taxon>
        <taxon>Tracheophyta</taxon>
        <taxon>Spermatophyta</taxon>
        <taxon>Magnoliopsida</taxon>
        <taxon>Liliopsida</taxon>
        <taxon>Asparagales</taxon>
        <taxon>Orchidaceae</taxon>
        <taxon>Vanilloideae</taxon>
        <taxon>Vanilleae</taxon>
        <taxon>Vanilla</taxon>
    </lineage>
</organism>
<dbReference type="EMBL" id="JADCNM010000012">
    <property type="protein sequence ID" value="KAG0459506.1"/>
    <property type="molecule type" value="Genomic_DNA"/>
</dbReference>
<evidence type="ECO:0000313" key="2">
    <source>
        <dbReference type="Proteomes" id="UP000639772"/>
    </source>
</evidence>
<gene>
    <name evidence="1" type="ORF">HPP92_022634</name>
</gene>
<reference evidence="1 2" key="1">
    <citation type="journal article" date="2020" name="Nat. Food">
        <title>A phased Vanilla planifolia genome enables genetic improvement of flavour and production.</title>
        <authorList>
            <person name="Hasing T."/>
            <person name="Tang H."/>
            <person name="Brym M."/>
            <person name="Khazi F."/>
            <person name="Huang T."/>
            <person name="Chambers A.H."/>
        </authorList>
    </citation>
    <scope>NUCLEOTIDE SEQUENCE [LARGE SCALE GENOMIC DNA]</scope>
    <source>
        <tissue evidence="1">Leaf</tissue>
    </source>
</reference>
<proteinExistence type="predicted"/>
<dbReference type="Proteomes" id="UP000639772">
    <property type="component" value="Chromosome 12"/>
</dbReference>
<accession>A0A835UHE8</accession>
<dbReference type="OrthoDB" id="10589401at2759"/>
<evidence type="ECO:0000313" key="1">
    <source>
        <dbReference type="EMBL" id="KAG0459506.1"/>
    </source>
</evidence>
<name>A0A835UHE8_VANPL</name>
<protein>
    <submittedName>
        <fullName evidence="1">Uncharacterized protein</fullName>
    </submittedName>
</protein>
<comment type="caution">
    <text evidence="1">The sequence shown here is derived from an EMBL/GenBank/DDBJ whole genome shotgun (WGS) entry which is preliminary data.</text>
</comment>
<sequence>MDVAANRYWAFHRLYVPLLHQDRPGLLAQGLHLCLRQKLTLPEKLDLVVQAAPNQMLPFRRVPREEARWYAWIR</sequence>